<accession>A0A7G9GVC3</accession>
<dbReference type="InterPro" id="IPR003783">
    <property type="entry name" value="Regulatory_RecX"/>
</dbReference>
<dbReference type="PANTHER" id="PTHR33602:SF1">
    <property type="entry name" value="REGULATORY PROTEIN RECX FAMILY PROTEIN"/>
    <property type="match status" value="1"/>
</dbReference>
<name>A0A7G9GVC3_9FUSO</name>
<dbReference type="PANTHER" id="PTHR33602">
    <property type="entry name" value="REGULATORY PROTEIN RECX FAMILY PROTEIN"/>
    <property type="match status" value="1"/>
</dbReference>
<keyword evidence="7" id="KW-1185">Reference proteome</keyword>
<comment type="function">
    <text evidence="5">Modulates RecA activity.</text>
</comment>
<evidence type="ECO:0000256" key="5">
    <source>
        <dbReference type="HAMAP-Rule" id="MF_01114"/>
    </source>
</evidence>
<comment type="subcellular location">
    <subcellularLocation>
        <location evidence="1 5">Cytoplasm</location>
    </subcellularLocation>
</comment>
<dbReference type="GO" id="GO:0006282">
    <property type="term" value="P:regulation of DNA repair"/>
    <property type="evidence" value="ECO:0007669"/>
    <property type="project" value="UniProtKB-UniRule"/>
</dbReference>
<evidence type="ECO:0000256" key="1">
    <source>
        <dbReference type="ARBA" id="ARBA00004496"/>
    </source>
</evidence>
<protein>
    <recommendedName>
        <fullName evidence="3 5">Regulatory protein RecX</fullName>
    </recommendedName>
</protein>
<dbReference type="HAMAP" id="MF_01114">
    <property type="entry name" value="RecX"/>
    <property type="match status" value="1"/>
</dbReference>
<evidence type="ECO:0000256" key="4">
    <source>
        <dbReference type="ARBA" id="ARBA00022490"/>
    </source>
</evidence>
<sequence>MMKFNLKGNKLYFNDFFFIDLNKDTILEYDLKNREEITDNEYRELIKKRAYSMGYFLLSSRDYSSGDLSKKLVSKYREKDIIKEIIDDFCEKGYIDDYEYGKSYINNHNYGRKKMEFMLLQKGLNSNMIKELLDECSDKELEEAKKQWVKLGNKEKEKKILSMMRKGFEYSMILRAISELEE</sequence>
<organism evidence="6 7">
    <name type="scientific">Fusobacterium hominis</name>
    <dbReference type="NCBI Taxonomy" id="2764326"/>
    <lineage>
        <taxon>Bacteria</taxon>
        <taxon>Fusobacteriati</taxon>
        <taxon>Fusobacteriota</taxon>
        <taxon>Fusobacteriia</taxon>
        <taxon>Fusobacteriales</taxon>
        <taxon>Fusobacteriaceae</taxon>
        <taxon>Fusobacterium</taxon>
    </lineage>
</organism>
<dbReference type="EMBL" id="CP060637">
    <property type="protein sequence ID" value="QNM14755.1"/>
    <property type="molecule type" value="Genomic_DNA"/>
</dbReference>
<dbReference type="AlphaFoldDB" id="A0A7G9GVC3"/>
<dbReference type="KEGG" id="fho:H9Q81_07220"/>
<dbReference type="Proteomes" id="UP000515913">
    <property type="component" value="Chromosome"/>
</dbReference>
<comment type="similarity">
    <text evidence="2 5">Belongs to the RecX family.</text>
</comment>
<gene>
    <name evidence="5" type="primary">recX</name>
    <name evidence="6" type="ORF">H9Q81_07220</name>
</gene>
<reference evidence="6 7" key="1">
    <citation type="submission" date="2020-08" db="EMBL/GenBank/DDBJ databases">
        <authorList>
            <person name="Liu C."/>
            <person name="Sun Q."/>
        </authorList>
    </citation>
    <scope>NUCLEOTIDE SEQUENCE [LARGE SCALE GENOMIC DNA]</scope>
    <source>
        <strain evidence="6 7">NSJ-57</strain>
    </source>
</reference>
<dbReference type="GO" id="GO:0005737">
    <property type="term" value="C:cytoplasm"/>
    <property type="evidence" value="ECO:0007669"/>
    <property type="project" value="UniProtKB-SubCell"/>
</dbReference>
<evidence type="ECO:0000313" key="6">
    <source>
        <dbReference type="EMBL" id="QNM14755.1"/>
    </source>
</evidence>
<evidence type="ECO:0000256" key="2">
    <source>
        <dbReference type="ARBA" id="ARBA00009695"/>
    </source>
</evidence>
<proteinExistence type="inferred from homology"/>
<dbReference type="Gene3D" id="1.10.10.10">
    <property type="entry name" value="Winged helix-like DNA-binding domain superfamily/Winged helix DNA-binding domain"/>
    <property type="match status" value="1"/>
</dbReference>
<keyword evidence="4 5" id="KW-0963">Cytoplasm</keyword>
<dbReference type="InterPro" id="IPR036388">
    <property type="entry name" value="WH-like_DNA-bd_sf"/>
</dbReference>
<evidence type="ECO:0000313" key="7">
    <source>
        <dbReference type="Proteomes" id="UP000515913"/>
    </source>
</evidence>
<evidence type="ECO:0000256" key="3">
    <source>
        <dbReference type="ARBA" id="ARBA00018111"/>
    </source>
</evidence>